<dbReference type="Gene3D" id="3.40.50.150">
    <property type="entry name" value="Vaccinia Virus protein VP39"/>
    <property type="match status" value="1"/>
</dbReference>
<dbReference type="Xenbase" id="XB-GENE-940324">
    <property type="gene designation" value="trmt1l"/>
</dbReference>
<evidence type="ECO:0000256" key="2">
    <source>
        <dbReference type="ARBA" id="ARBA00022499"/>
    </source>
</evidence>
<keyword evidence="3" id="KW-0597">Phosphoprotein</keyword>
<keyword evidence="4 18" id="KW-0820">tRNA-binding</keyword>
<evidence type="ECO:0000256" key="12">
    <source>
        <dbReference type="ARBA" id="ARBA00022843"/>
    </source>
</evidence>
<feature type="domain" description="C2H2-type" evidence="19">
    <location>
        <begin position="178"/>
        <end position="198"/>
    </location>
</feature>
<dbReference type="GO" id="GO:0000049">
    <property type="term" value="F:tRNA binding"/>
    <property type="evidence" value="ECO:0007669"/>
    <property type="project" value="UniProtKB-UniRule"/>
</dbReference>
<evidence type="ECO:0000256" key="10">
    <source>
        <dbReference type="ARBA" id="ARBA00022771"/>
    </source>
</evidence>
<evidence type="ECO:0000256" key="14">
    <source>
        <dbReference type="ARBA" id="ARBA00023242"/>
    </source>
</evidence>
<dbReference type="FunFam" id="3.40.50.150:FF:000098">
    <property type="entry name" value="Trmt1-like isoform 1"/>
    <property type="match status" value="1"/>
</dbReference>
<keyword evidence="9" id="KW-0479">Metal-binding</keyword>
<keyword evidence="11" id="KW-0862">Zinc</keyword>
<evidence type="ECO:0000256" key="11">
    <source>
        <dbReference type="ARBA" id="ARBA00022833"/>
    </source>
</evidence>
<evidence type="ECO:0000256" key="18">
    <source>
        <dbReference type="PROSITE-ProRule" id="PRU00958"/>
    </source>
</evidence>
<dbReference type="InterPro" id="IPR002905">
    <property type="entry name" value="Trm1"/>
</dbReference>
<dbReference type="InterPro" id="IPR013087">
    <property type="entry name" value="Znf_C2H2_type"/>
</dbReference>
<comment type="subcellular location">
    <subcellularLocation>
        <location evidence="1">Nucleus</location>
        <location evidence="1">Nucleolus</location>
    </subcellularLocation>
</comment>
<dbReference type="Proteomes" id="UP000008143">
    <property type="component" value="Chromosome 4"/>
</dbReference>
<evidence type="ECO:0000256" key="17">
    <source>
        <dbReference type="ARBA" id="ARBA00093671"/>
    </source>
</evidence>
<evidence type="ECO:0000256" key="13">
    <source>
        <dbReference type="ARBA" id="ARBA00022884"/>
    </source>
</evidence>
<comment type="catalytic activity">
    <reaction evidence="15">
        <text>guanosine(27) in tRNA(Tyr) + 2 S-adenosyl-L-methionine = N(2)-dimethylguanosine(27) in tRNA(Tyr) + 2 S-adenosyl-L-homocysteine + 2 H(+)</text>
        <dbReference type="Rhea" id="RHEA:83895"/>
        <dbReference type="Rhea" id="RHEA-COMP:20240"/>
        <dbReference type="Rhea" id="RHEA-COMP:20241"/>
        <dbReference type="ChEBI" id="CHEBI:15378"/>
        <dbReference type="ChEBI" id="CHEBI:57856"/>
        <dbReference type="ChEBI" id="CHEBI:59789"/>
        <dbReference type="ChEBI" id="CHEBI:74269"/>
        <dbReference type="ChEBI" id="CHEBI:74513"/>
    </reaction>
    <physiologicalReaction direction="left-to-right" evidence="15">
        <dbReference type="Rhea" id="RHEA:83896"/>
    </physiologicalReaction>
</comment>
<dbReference type="OrthoDB" id="6349953at2759"/>
<keyword evidence="20" id="KW-1185">Reference proteome</keyword>
<dbReference type="FunFam" id="3.30.56.70:FF:000001">
    <property type="entry name" value="tRNA (guanine(26)-N(2))-dimethyltransferase"/>
    <property type="match status" value="1"/>
</dbReference>
<evidence type="ECO:0000256" key="5">
    <source>
        <dbReference type="ARBA" id="ARBA00022603"/>
    </source>
</evidence>
<dbReference type="Pfam" id="PF02005">
    <property type="entry name" value="TRM"/>
    <property type="match status" value="2"/>
</dbReference>
<dbReference type="SUPFAM" id="SSF53335">
    <property type="entry name" value="S-adenosyl-L-methionine-dependent methyltransferases"/>
    <property type="match status" value="1"/>
</dbReference>
<keyword evidence="14" id="KW-0539">Nucleus</keyword>
<evidence type="ECO:0000256" key="6">
    <source>
        <dbReference type="ARBA" id="ARBA00022679"/>
    </source>
</evidence>
<dbReference type="GeneID" id="100491429"/>
<dbReference type="GO" id="GO:0005634">
    <property type="term" value="C:nucleus"/>
    <property type="evidence" value="ECO:0000318"/>
    <property type="project" value="GO_Central"/>
</dbReference>
<keyword evidence="6 18" id="KW-0808">Transferase</keyword>
<keyword evidence="13 18" id="KW-0694">RNA-binding</keyword>
<evidence type="ECO:0000313" key="20">
    <source>
        <dbReference type="Proteomes" id="UP000008143"/>
    </source>
</evidence>
<sequence>MNLIIESLAEDQVVKRTKDDFTATMEEIKKDDDEYKLEKDDSEGDFNVHLTSEQSVNSSTIKEAELLETEANVMSVDTISVPSENKEKHISIQNSLKDLESLAEKSEGEKKPCPLCPEETFKPCLINKLLKHLQNLHWKVSVEFEEYRMCICCLPCMQQKPSQNETGVPAKTTCHYHCFICSATICRRTEMLSHVKRHATKGETDGKFSSGQFQKTLKELNTHVQVAPNFKTPQKTDTFFNPKMKVNRQLIFCALAVLAKERNALECLDAFGSTGIMGLQWAKHLGKSVKVTINDISEGSVAMIRENCLLNNLKVLTNKKDDEDEENEVGEASDDAVEVTQLDANVLMHLRAFDFIHLDPFGTSVNYLDAAFRNVRNLGIVSVTSTDTGSLFAKSPNVTKRHYGCHIVRTEYYRELAARIILATLARAAARYNKGIDVLLSVAVEHFVLVVVRVLRGPTQADESIHKIHSLIHCQWCEERIFQKEGNMVQENPYKNLPCDCQESMQGNSAVVLGPMWSGSLFNMGFLRRMMIEAVEHEMDDIHPLLKTLLCEAECTLQKQFSTQPSQTDNAFLSTEESGVVIKFSDPSDCSTDPGKRKRCDMSKNISKRLRNEALVEHPPFYYSIHRHSIRGLNIPKLNKFLQYLAEAGFKVSRTHFDPTGIRTNASLATFKSILQKNSTIANTSQASDVVATAENRGQDLLTEKAMTERQNNY</sequence>
<proteinExistence type="inferred from homology"/>
<dbReference type="PROSITE" id="PS00028">
    <property type="entry name" value="ZINC_FINGER_C2H2_1"/>
    <property type="match status" value="1"/>
</dbReference>
<protein>
    <recommendedName>
        <fullName evidence="16">tRNA (guanine(27)-N(2))-dimethyltransferase</fullName>
    </recommendedName>
    <alternativeName>
        <fullName evidence="17">tRNA methyltransferase 1-like protein</fullName>
    </alternativeName>
</protein>
<reference evidence="21" key="1">
    <citation type="submission" date="2025-08" db="UniProtKB">
        <authorList>
            <consortium name="RefSeq"/>
        </authorList>
    </citation>
    <scope>IDENTIFICATION</scope>
    <source>
        <strain evidence="21">Nigerian</strain>
        <tissue evidence="21">Liver and blood</tissue>
    </source>
</reference>
<dbReference type="PANTHER" id="PTHR10631:SF1">
    <property type="entry name" value="TRMT1-LIKE PROTEIN"/>
    <property type="match status" value="1"/>
</dbReference>
<dbReference type="CTD" id="81627"/>
<gene>
    <name evidence="21 22" type="primary">trmt1l</name>
</gene>
<keyword evidence="2" id="KW-1017">Isopeptide bond</keyword>
<keyword evidence="12" id="KW-0832">Ubl conjugation</keyword>
<name>A0A8J1JGB0_XENTR</name>
<dbReference type="GO" id="GO:0002940">
    <property type="term" value="P:tRNA N2-guanine methylation"/>
    <property type="evidence" value="ECO:0000318"/>
    <property type="project" value="GO_Central"/>
</dbReference>
<dbReference type="Gene3D" id="3.30.56.70">
    <property type="entry name" value="N2,N2-dimethylguanosine tRNA methyltransferase, C-terminal domain"/>
    <property type="match status" value="1"/>
</dbReference>
<keyword evidence="10" id="KW-0863">Zinc-finger</keyword>
<dbReference type="AlphaFoldDB" id="A0A8J1JGB0"/>
<dbReference type="InterPro" id="IPR029063">
    <property type="entry name" value="SAM-dependent_MTases_sf"/>
</dbReference>
<evidence type="ECO:0000256" key="3">
    <source>
        <dbReference type="ARBA" id="ARBA00022553"/>
    </source>
</evidence>
<dbReference type="GO" id="GO:0008270">
    <property type="term" value="F:zinc ion binding"/>
    <property type="evidence" value="ECO:0007669"/>
    <property type="project" value="UniProtKB-KW"/>
</dbReference>
<evidence type="ECO:0000256" key="15">
    <source>
        <dbReference type="ARBA" id="ARBA00093188"/>
    </source>
</evidence>
<keyword evidence="7 18" id="KW-0949">S-adenosyl-L-methionine</keyword>
<evidence type="ECO:0000256" key="9">
    <source>
        <dbReference type="ARBA" id="ARBA00022723"/>
    </source>
</evidence>
<dbReference type="RefSeq" id="XP_031756912.1">
    <property type="nucleotide sequence ID" value="XM_031901052.1"/>
</dbReference>
<evidence type="ECO:0000256" key="16">
    <source>
        <dbReference type="ARBA" id="ARBA00093642"/>
    </source>
</evidence>
<evidence type="ECO:0000256" key="8">
    <source>
        <dbReference type="ARBA" id="ARBA00022694"/>
    </source>
</evidence>
<accession>A0A8J1JGB0</accession>
<evidence type="ECO:0000313" key="22">
    <source>
        <dbReference type="Xenbase" id="XB-GENE-940324"/>
    </source>
</evidence>
<dbReference type="PROSITE" id="PS51626">
    <property type="entry name" value="SAM_MT_TRM1"/>
    <property type="match status" value="1"/>
</dbReference>
<dbReference type="InterPro" id="IPR042296">
    <property type="entry name" value="tRNA_met_Trm1_C"/>
</dbReference>
<dbReference type="PANTHER" id="PTHR10631">
    <property type="entry name" value="N 2 ,N 2 -DIMETHYLGUANOSINE TRNA METHYLTRANSFERASE"/>
    <property type="match status" value="1"/>
</dbReference>
<evidence type="ECO:0000256" key="1">
    <source>
        <dbReference type="ARBA" id="ARBA00004604"/>
    </source>
</evidence>
<dbReference type="GO" id="GO:0016423">
    <property type="term" value="F:tRNA (guanine) methyltransferase activity"/>
    <property type="evidence" value="ECO:0007669"/>
    <property type="project" value="InterPro"/>
</dbReference>
<keyword evidence="5 18" id="KW-0489">Methyltransferase</keyword>
<dbReference type="GO" id="GO:0005730">
    <property type="term" value="C:nucleolus"/>
    <property type="evidence" value="ECO:0007669"/>
    <property type="project" value="UniProtKB-SubCell"/>
</dbReference>
<dbReference type="OMA" id="CICHLSC"/>
<keyword evidence="8 18" id="KW-0819">tRNA processing</keyword>
<evidence type="ECO:0000256" key="7">
    <source>
        <dbReference type="ARBA" id="ARBA00022691"/>
    </source>
</evidence>
<dbReference type="AGR" id="Xenbase:XB-GENE-940324"/>
<evidence type="ECO:0000313" key="21">
    <source>
        <dbReference type="RefSeq" id="XP_031756912.1"/>
    </source>
</evidence>
<comment type="similarity">
    <text evidence="18">Belongs to the class I-like SAM-binding methyltransferase superfamily. Trm1 family.</text>
</comment>
<evidence type="ECO:0000256" key="4">
    <source>
        <dbReference type="ARBA" id="ARBA00022555"/>
    </source>
</evidence>
<organism evidence="20 21">
    <name type="scientific">Xenopus tropicalis</name>
    <name type="common">Western clawed frog</name>
    <name type="synonym">Silurana tropicalis</name>
    <dbReference type="NCBI Taxonomy" id="8364"/>
    <lineage>
        <taxon>Eukaryota</taxon>
        <taxon>Metazoa</taxon>
        <taxon>Chordata</taxon>
        <taxon>Craniata</taxon>
        <taxon>Vertebrata</taxon>
        <taxon>Euteleostomi</taxon>
        <taxon>Amphibia</taxon>
        <taxon>Batrachia</taxon>
        <taxon>Anura</taxon>
        <taxon>Pipoidea</taxon>
        <taxon>Pipidae</taxon>
        <taxon>Xenopodinae</taxon>
        <taxon>Xenopus</taxon>
        <taxon>Silurana</taxon>
    </lineage>
</organism>
<dbReference type="CDD" id="cd02440">
    <property type="entry name" value="AdoMet_MTases"/>
    <property type="match status" value="1"/>
</dbReference>
<evidence type="ECO:0000259" key="19">
    <source>
        <dbReference type="PROSITE" id="PS00028"/>
    </source>
</evidence>